<sequence length="150" mass="15136">MAIGGIATGLVLAGGAGGAAALHKDVAVSVDGQVRQVSGFGTTVADLLALGGIGITERDVVYPAPQSNIEDGATISVEYAKPVTVIVDGAPVHFYSTATELDGALSELNLAALEDARLSISRSAPLPRQGISVEATTVKNVEVVVAGDRR</sequence>
<dbReference type="Pfam" id="PF03990">
    <property type="entry name" value="DUF348"/>
    <property type="match status" value="2"/>
</dbReference>
<evidence type="ECO:0000259" key="1">
    <source>
        <dbReference type="Pfam" id="PF03990"/>
    </source>
</evidence>
<name>A0A060CFK1_9ACTN</name>
<feature type="domain" description="DUF348" evidence="1">
    <location>
        <begin position="83"/>
        <end position="122"/>
    </location>
</feature>
<organism evidence="2">
    <name type="scientific">uncultured Kribbella sp</name>
    <dbReference type="NCBI Taxonomy" id="304889"/>
    <lineage>
        <taxon>Bacteria</taxon>
        <taxon>Bacillati</taxon>
        <taxon>Actinomycetota</taxon>
        <taxon>Actinomycetes</taxon>
        <taxon>Propionibacteriales</taxon>
        <taxon>Kribbellaceae</taxon>
        <taxon>Kribbella</taxon>
        <taxon>environmental samples</taxon>
    </lineage>
</organism>
<dbReference type="EMBL" id="KF126631">
    <property type="protein sequence ID" value="AIA93979.1"/>
    <property type="molecule type" value="Genomic_DNA"/>
</dbReference>
<dbReference type="InterPro" id="IPR007137">
    <property type="entry name" value="DUF348"/>
</dbReference>
<protein>
    <submittedName>
        <fullName evidence="2">CAZy families GH23 protein</fullName>
    </submittedName>
</protein>
<proteinExistence type="predicted"/>
<dbReference type="AlphaFoldDB" id="A0A060CFK1"/>
<feature type="non-terminal residue" evidence="2">
    <location>
        <position position="150"/>
    </location>
</feature>
<feature type="domain" description="DUF348" evidence="1">
    <location>
        <begin position="26"/>
        <end position="65"/>
    </location>
</feature>
<accession>A0A060CFK1</accession>
<reference evidence="2" key="1">
    <citation type="journal article" date="2013" name="Environ. Microbiol.">
        <title>Seasonally variable intestinal metagenomes of the red palm weevil (Rhynchophorus ferrugineus).</title>
        <authorList>
            <person name="Jia S."/>
            <person name="Zhang X."/>
            <person name="Zhang G."/>
            <person name="Yin A."/>
            <person name="Zhang S."/>
            <person name="Li F."/>
            <person name="Wang L."/>
            <person name="Zhao D."/>
            <person name="Yun Q."/>
            <person name="Tala"/>
            <person name="Wang J."/>
            <person name="Sun G."/>
            <person name="Baabdullah M."/>
            <person name="Yu X."/>
            <person name="Hu S."/>
            <person name="Al-Mssallem I.S."/>
            <person name="Yu J."/>
        </authorList>
    </citation>
    <scope>NUCLEOTIDE SEQUENCE</scope>
</reference>
<evidence type="ECO:0000313" key="2">
    <source>
        <dbReference type="EMBL" id="AIA93979.1"/>
    </source>
</evidence>